<dbReference type="AlphaFoldDB" id="A0A1E3H7W7"/>
<dbReference type="RefSeq" id="WP_069305431.1">
    <property type="nucleotide sequence ID" value="NZ_MCRJ01000002.1"/>
</dbReference>
<evidence type="ECO:0000313" key="2">
    <source>
        <dbReference type="EMBL" id="ODN72413.1"/>
    </source>
</evidence>
<name>A0A1E3H7W7_9HYPH</name>
<dbReference type="OrthoDB" id="8437049at2"/>
<dbReference type="Proteomes" id="UP000094622">
    <property type="component" value="Unassembled WGS sequence"/>
</dbReference>
<feature type="compositionally biased region" description="Low complexity" evidence="1">
    <location>
        <begin position="184"/>
        <end position="196"/>
    </location>
</feature>
<comment type="caution">
    <text evidence="2">The sequence shown here is derived from an EMBL/GenBank/DDBJ whole genome shotgun (WGS) entry which is preliminary data.</text>
</comment>
<accession>A0A1E3H7W7</accession>
<sequence>MRLTPEAARRLVDAARGDHDLANALAARIDIDDVDLVDLFLDLDDRGRRRVTRALEVLALRDFATRRATPRAQIIDREVGRDIARAAAVRDDGRLAMLLGDAMQLDGGFVLDLLTDRGGEPLAIALKAAGFDEAAATRIILFSGARHHRSYFEVRALLELYQQVTLRAARQLVARWHESGLKATASARGGAGQARSVDAGPIGERADPRMPVARPADAAPLSGTTTAATADRRRG</sequence>
<organism evidence="2 3">
    <name type="scientific">Methylobrevis pamukkalensis</name>
    <dbReference type="NCBI Taxonomy" id="1439726"/>
    <lineage>
        <taxon>Bacteria</taxon>
        <taxon>Pseudomonadati</taxon>
        <taxon>Pseudomonadota</taxon>
        <taxon>Alphaproteobacteria</taxon>
        <taxon>Hyphomicrobiales</taxon>
        <taxon>Pleomorphomonadaceae</taxon>
        <taxon>Methylobrevis</taxon>
    </lineage>
</organism>
<proteinExistence type="predicted"/>
<feature type="region of interest" description="Disordered" evidence="1">
    <location>
        <begin position="184"/>
        <end position="235"/>
    </location>
</feature>
<evidence type="ECO:0000313" key="3">
    <source>
        <dbReference type="Proteomes" id="UP000094622"/>
    </source>
</evidence>
<reference evidence="2 3" key="1">
    <citation type="submission" date="2016-07" db="EMBL/GenBank/DDBJ databases">
        <title>Draft Genome Sequence of Methylobrevis pamukkalensis PK2.</title>
        <authorList>
            <person name="Vasilenko O.V."/>
            <person name="Doronina N.V."/>
            <person name="Shmareva M.N."/>
            <person name="Tarlachkov S.V."/>
            <person name="Mustakhimov I."/>
            <person name="Trotsenko Y.A."/>
        </authorList>
    </citation>
    <scope>NUCLEOTIDE SEQUENCE [LARGE SCALE GENOMIC DNA]</scope>
    <source>
        <strain evidence="2 3">PK2</strain>
    </source>
</reference>
<keyword evidence="3" id="KW-1185">Reference proteome</keyword>
<gene>
    <name evidence="2" type="ORF">A6302_00159</name>
</gene>
<dbReference type="EMBL" id="MCRJ01000002">
    <property type="protein sequence ID" value="ODN72413.1"/>
    <property type="molecule type" value="Genomic_DNA"/>
</dbReference>
<protein>
    <recommendedName>
        <fullName evidence="4">DUF2336 domain-containing protein</fullName>
    </recommendedName>
</protein>
<evidence type="ECO:0008006" key="4">
    <source>
        <dbReference type="Google" id="ProtNLM"/>
    </source>
</evidence>
<evidence type="ECO:0000256" key="1">
    <source>
        <dbReference type="SAM" id="MobiDB-lite"/>
    </source>
</evidence>